<organism evidence="2 3">
    <name type="scientific">Methylobacterium longum</name>
    <dbReference type="NCBI Taxonomy" id="767694"/>
    <lineage>
        <taxon>Bacteria</taxon>
        <taxon>Pseudomonadati</taxon>
        <taxon>Pseudomonadota</taxon>
        <taxon>Alphaproteobacteria</taxon>
        <taxon>Hyphomicrobiales</taxon>
        <taxon>Methylobacteriaceae</taxon>
        <taxon>Methylobacterium</taxon>
    </lineage>
</organism>
<dbReference type="Proteomes" id="UP001244297">
    <property type="component" value="Unassembled WGS sequence"/>
</dbReference>
<keyword evidence="3" id="KW-1185">Reference proteome</keyword>
<accession>A0ABT8AM05</accession>
<evidence type="ECO:0000313" key="2">
    <source>
        <dbReference type="EMBL" id="MDN3570762.1"/>
    </source>
</evidence>
<keyword evidence="1" id="KW-0472">Membrane</keyword>
<comment type="caution">
    <text evidence="2">The sequence shown here is derived from an EMBL/GenBank/DDBJ whole genome shotgun (WGS) entry which is preliminary data.</text>
</comment>
<reference evidence="3" key="1">
    <citation type="journal article" date="2019" name="Int. J. Syst. Evol. Microbiol.">
        <title>The Global Catalogue of Microorganisms (GCM) 10K type strain sequencing project: providing services to taxonomists for standard genome sequencing and annotation.</title>
        <authorList>
            <consortium name="The Broad Institute Genomics Platform"/>
            <consortium name="The Broad Institute Genome Sequencing Center for Infectious Disease"/>
            <person name="Wu L."/>
            <person name="Ma J."/>
        </authorList>
    </citation>
    <scope>NUCLEOTIDE SEQUENCE [LARGE SCALE GENOMIC DNA]</scope>
    <source>
        <strain evidence="3">CECT 7806</strain>
    </source>
</reference>
<keyword evidence="1" id="KW-1133">Transmembrane helix</keyword>
<feature type="transmembrane region" description="Helical" evidence="1">
    <location>
        <begin position="6"/>
        <end position="27"/>
    </location>
</feature>
<evidence type="ECO:0000256" key="1">
    <source>
        <dbReference type="SAM" id="Phobius"/>
    </source>
</evidence>
<evidence type="ECO:0000313" key="3">
    <source>
        <dbReference type="Proteomes" id="UP001244297"/>
    </source>
</evidence>
<keyword evidence="1" id="KW-0812">Transmembrane</keyword>
<name>A0ABT8AM05_9HYPH</name>
<dbReference type="EMBL" id="JAUFPT010000023">
    <property type="protein sequence ID" value="MDN3570762.1"/>
    <property type="molecule type" value="Genomic_DNA"/>
</dbReference>
<sequence>MSDGLFAALDLGLAFAVVFGLGLWQLVSVRRSIRRDRDRKPD</sequence>
<protein>
    <submittedName>
        <fullName evidence="2">Uncharacterized protein</fullName>
    </submittedName>
</protein>
<proteinExistence type="predicted"/>
<gene>
    <name evidence="2" type="ORF">QWZ18_09005</name>
</gene>
<dbReference type="RefSeq" id="WP_279603211.1">
    <property type="nucleotide sequence ID" value="NZ_BPQS01000003.1"/>
</dbReference>